<dbReference type="Gene3D" id="1.25.40.10">
    <property type="entry name" value="Tetratricopeptide repeat domain"/>
    <property type="match status" value="2"/>
</dbReference>
<dbReference type="PROSITE" id="PS51755">
    <property type="entry name" value="OMPR_PHOB"/>
    <property type="match status" value="1"/>
</dbReference>
<dbReference type="InterPro" id="IPR019734">
    <property type="entry name" value="TPR_rpt"/>
</dbReference>
<keyword evidence="2" id="KW-0805">Transcription regulation</keyword>
<dbReference type="PANTHER" id="PTHR35807:SF1">
    <property type="entry name" value="TRANSCRIPTIONAL REGULATOR REDD"/>
    <property type="match status" value="1"/>
</dbReference>
<dbReference type="CDD" id="cd15831">
    <property type="entry name" value="BTAD"/>
    <property type="match status" value="1"/>
</dbReference>
<dbReference type="Gene3D" id="1.10.10.10">
    <property type="entry name" value="Winged helix-like DNA-binding domain superfamily/Winged helix DNA-binding domain"/>
    <property type="match status" value="1"/>
</dbReference>
<dbReference type="STRING" id="35752.SAMN05421541_106383"/>
<dbReference type="AlphaFoldDB" id="A0A1I2GAM3"/>
<evidence type="ECO:0000313" key="8">
    <source>
        <dbReference type="Proteomes" id="UP000199645"/>
    </source>
</evidence>
<dbReference type="GO" id="GO:0006355">
    <property type="term" value="P:regulation of DNA-templated transcription"/>
    <property type="evidence" value="ECO:0007669"/>
    <property type="project" value="InterPro"/>
</dbReference>
<dbReference type="InterPro" id="IPR036388">
    <property type="entry name" value="WH-like_DNA-bd_sf"/>
</dbReference>
<dbReference type="Proteomes" id="UP000199645">
    <property type="component" value="Unassembled WGS sequence"/>
</dbReference>
<feature type="domain" description="OmpR/PhoB-type" evidence="6">
    <location>
        <begin position="1"/>
        <end position="90"/>
    </location>
</feature>
<dbReference type="GO" id="GO:0000160">
    <property type="term" value="P:phosphorelay signal transduction system"/>
    <property type="evidence" value="ECO:0007669"/>
    <property type="project" value="InterPro"/>
</dbReference>
<dbReference type="SUPFAM" id="SSF48452">
    <property type="entry name" value="TPR-like"/>
    <property type="match status" value="2"/>
</dbReference>
<gene>
    <name evidence="7" type="ORF">SAMN05421541_106383</name>
</gene>
<dbReference type="SUPFAM" id="SSF52540">
    <property type="entry name" value="P-loop containing nucleoside triphosphate hydrolases"/>
    <property type="match status" value="1"/>
</dbReference>
<evidence type="ECO:0000256" key="2">
    <source>
        <dbReference type="ARBA" id="ARBA00023015"/>
    </source>
</evidence>
<dbReference type="EMBL" id="FONV01000006">
    <property type="protein sequence ID" value="SFF14562.1"/>
    <property type="molecule type" value="Genomic_DNA"/>
</dbReference>
<keyword evidence="3 5" id="KW-0238">DNA-binding</keyword>
<name>A0A1I2GAM3_9ACTN</name>
<dbReference type="InterPro" id="IPR027417">
    <property type="entry name" value="P-loop_NTPase"/>
</dbReference>
<reference evidence="7 8" key="1">
    <citation type="submission" date="2016-10" db="EMBL/GenBank/DDBJ databases">
        <authorList>
            <person name="de Groot N.N."/>
        </authorList>
    </citation>
    <scope>NUCLEOTIDE SEQUENCE [LARGE SCALE GENOMIC DNA]</scope>
    <source>
        <strain evidence="7 8">DSM 43019</strain>
    </source>
</reference>
<dbReference type="RefSeq" id="WP_143133815.1">
    <property type="nucleotide sequence ID" value="NZ_BOMT01000024.1"/>
</dbReference>
<dbReference type="Pfam" id="PF03704">
    <property type="entry name" value="BTAD"/>
    <property type="match status" value="1"/>
</dbReference>
<keyword evidence="8" id="KW-1185">Reference proteome</keyword>
<comment type="similarity">
    <text evidence="1">Belongs to the AfsR/DnrI/RedD regulatory family.</text>
</comment>
<dbReference type="GO" id="GO:0003677">
    <property type="term" value="F:DNA binding"/>
    <property type="evidence" value="ECO:0007669"/>
    <property type="project" value="UniProtKB-UniRule"/>
</dbReference>
<dbReference type="SMART" id="SM01043">
    <property type="entry name" value="BTAD"/>
    <property type="match status" value="1"/>
</dbReference>
<sequence length="939" mass="99929">MRINLLGPVEVVRDGVSHPVTGLRRKAVLAVLALRRGEVVGVERLVDSVWAGGAPSTVANSLQQHVSQLRQLLGDRGAIVARSPGYLLPVDAADTDVAAAERLIRAAGTSTDPAERAGLLRSALALWRGASLADVATLPWLDDQARRLDELRLRARRDLAAAEQATGNDAALLPELADLAAAHPFDEQLHARLILALYRAGRQADALHAYQRLRERLRGELGIDPSPPLRELETAILRQDSALAARPAPPPDTAPARSHATRVPAQLPAAVPAFTGRDLELHELGSAAEDTGDATVVIVAVSGSGGVGKTALAVHWAQRAAPRFPDGQLYADLRGFAPEGSAADPGEVVRGFLDAFGVPASSVPAGPAAQTALYRSLVAGRRVLVVLDNARDAAQVRPLLPGAPGCMVVVTSRNLLTPLIAGEGARPVPLGPLTAEEASALLARRLGAARTAAEPAAVAEIVACCARLPLPLVVVAAQAATRPALTLTTLAAQLRERRGDLGAFDAGDDSTDVSAVFSWSYRRLTEPAARLFRLLGLHPGPDAGVTTAAALCGASPAATRRLLAELAEASLISETVTDRFTMHDLLRVYATARAVEHDEAADRLAAQRRLLEHLLHSVQACARVQYGAWQSLDLPPAAEDLPVERFGDPTAANVWYRAEQRVLIAAIGLAAGVPGLEGYAWRLAWSQSLIMEAHALWRDAVTVQRIGLDAATRTGDRIGCAHAEHGLGMAYSWMGRDADALRHLDRAAWEFAALGDRWHHAQVCFGIGLVHDRRGEDAEARDQSMRALELYREIGDRRGQAIALGNIGWSMAKLGDLEPALAACRESLEAHQELGDVQGIAGSWDSLGLVHQRSGRLGDATTCYRAAVELWGRIENDFQRAATLTRLGDVHAAAGEDDEARACWELSLTILDELEHADAEAVRGRLAPVPIHTASRIDG</sequence>
<protein>
    <submittedName>
        <fullName evidence="7">DNA-binding transcriptional activator of the SARP family</fullName>
    </submittedName>
</protein>
<proteinExistence type="inferred from homology"/>
<evidence type="ECO:0000259" key="6">
    <source>
        <dbReference type="PROSITE" id="PS51755"/>
    </source>
</evidence>
<dbReference type="InterPro" id="IPR001867">
    <property type="entry name" value="OmpR/PhoB-type_DNA-bd"/>
</dbReference>
<dbReference type="InterPro" id="IPR005158">
    <property type="entry name" value="BTAD"/>
</dbReference>
<dbReference type="PANTHER" id="PTHR35807">
    <property type="entry name" value="TRANSCRIPTIONAL REGULATOR REDD-RELATED"/>
    <property type="match status" value="1"/>
</dbReference>
<evidence type="ECO:0000256" key="5">
    <source>
        <dbReference type="PROSITE-ProRule" id="PRU01091"/>
    </source>
</evidence>
<dbReference type="OrthoDB" id="7628974at2"/>
<dbReference type="InterPro" id="IPR016032">
    <property type="entry name" value="Sig_transdc_resp-reg_C-effctor"/>
</dbReference>
<evidence type="ECO:0000256" key="1">
    <source>
        <dbReference type="ARBA" id="ARBA00005820"/>
    </source>
</evidence>
<evidence type="ECO:0000256" key="3">
    <source>
        <dbReference type="ARBA" id="ARBA00023125"/>
    </source>
</evidence>
<dbReference type="InterPro" id="IPR011990">
    <property type="entry name" value="TPR-like_helical_dom_sf"/>
</dbReference>
<organism evidence="7 8">
    <name type="scientific">Actinoplanes philippinensis</name>
    <dbReference type="NCBI Taxonomy" id="35752"/>
    <lineage>
        <taxon>Bacteria</taxon>
        <taxon>Bacillati</taxon>
        <taxon>Actinomycetota</taxon>
        <taxon>Actinomycetes</taxon>
        <taxon>Micromonosporales</taxon>
        <taxon>Micromonosporaceae</taxon>
        <taxon>Actinoplanes</taxon>
    </lineage>
</organism>
<dbReference type="InterPro" id="IPR051677">
    <property type="entry name" value="AfsR-DnrI-RedD_regulator"/>
</dbReference>
<evidence type="ECO:0000313" key="7">
    <source>
        <dbReference type="EMBL" id="SFF14562.1"/>
    </source>
</evidence>
<feature type="DNA-binding region" description="OmpR/PhoB-type" evidence="5">
    <location>
        <begin position="1"/>
        <end position="90"/>
    </location>
</feature>
<dbReference type="Pfam" id="PF00486">
    <property type="entry name" value="Trans_reg_C"/>
    <property type="match status" value="1"/>
</dbReference>
<dbReference type="SMART" id="SM00028">
    <property type="entry name" value="TPR"/>
    <property type="match status" value="5"/>
</dbReference>
<keyword evidence="4" id="KW-0804">Transcription</keyword>
<accession>A0A1I2GAM3</accession>
<dbReference type="PRINTS" id="PR00364">
    <property type="entry name" value="DISEASERSIST"/>
</dbReference>
<dbReference type="SMART" id="SM00862">
    <property type="entry name" value="Trans_reg_C"/>
    <property type="match status" value="1"/>
</dbReference>
<dbReference type="Pfam" id="PF13424">
    <property type="entry name" value="TPR_12"/>
    <property type="match status" value="2"/>
</dbReference>
<dbReference type="SUPFAM" id="SSF46894">
    <property type="entry name" value="C-terminal effector domain of the bipartite response regulators"/>
    <property type="match status" value="1"/>
</dbReference>
<evidence type="ECO:0000256" key="4">
    <source>
        <dbReference type="ARBA" id="ARBA00023163"/>
    </source>
</evidence>